<dbReference type="Proteomes" id="UP000636579">
    <property type="component" value="Unassembled WGS sequence"/>
</dbReference>
<evidence type="ECO:0000313" key="3">
    <source>
        <dbReference type="Proteomes" id="UP000636579"/>
    </source>
</evidence>
<keyword evidence="3" id="KW-1185">Reference proteome</keyword>
<gene>
    <name evidence="2" type="ORF">H4W26_002524</name>
</gene>
<proteinExistence type="inferred from homology"/>
<sequence>MNTAAQKTTAPETRGRLIIKDAAVEKTAAHVAGELSGVSATDRLTFAGLGTGSRVRPKTAVQMNGGIANITVHLALPYPAPLEKLTDRARNHIRVEVQRLTGVTVGWVDVRVDQLLVGTEERTLQ</sequence>
<dbReference type="RefSeq" id="WP_192592529.1">
    <property type="nucleotide sequence ID" value="NZ_JADBEE010000002.1"/>
</dbReference>
<comment type="similarity">
    <text evidence="1">Belongs to the asp23 family.</text>
</comment>
<dbReference type="Pfam" id="PF03780">
    <property type="entry name" value="Asp23"/>
    <property type="match status" value="1"/>
</dbReference>
<comment type="caution">
    <text evidence="2">The sequence shown here is derived from an EMBL/GenBank/DDBJ whole genome shotgun (WGS) entry which is preliminary data.</text>
</comment>
<evidence type="ECO:0000313" key="2">
    <source>
        <dbReference type="EMBL" id="MBE1515732.1"/>
    </source>
</evidence>
<evidence type="ECO:0000256" key="1">
    <source>
        <dbReference type="ARBA" id="ARBA00005721"/>
    </source>
</evidence>
<dbReference type="EMBL" id="JADBEE010000002">
    <property type="protein sequence ID" value="MBE1515732.1"/>
    <property type="molecule type" value="Genomic_DNA"/>
</dbReference>
<dbReference type="InterPro" id="IPR005531">
    <property type="entry name" value="Asp23"/>
</dbReference>
<protein>
    <submittedName>
        <fullName evidence="2">Alkaline shock family protein YloU</fullName>
    </submittedName>
</protein>
<organism evidence="2 3">
    <name type="scientific">Nesterenkonia halotolerans</name>
    <dbReference type="NCBI Taxonomy" id="225325"/>
    <lineage>
        <taxon>Bacteria</taxon>
        <taxon>Bacillati</taxon>
        <taxon>Actinomycetota</taxon>
        <taxon>Actinomycetes</taxon>
        <taxon>Micrococcales</taxon>
        <taxon>Micrococcaceae</taxon>
        <taxon>Nesterenkonia</taxon>
    </lineage>
</organism>
<reference evidence="2 3" key="1">
    <citation type="submission" date="2020-10" db="EMBL/GenBank/DDBJ databases">
        <title>Sequencing the genomes of 1000 actinobacteria strains.</title>
        <authorList>
            <person name="Klenk H.-P."/>
        </authorList>
    </citation>
    <scope>NUCLEOTIDE SEQUENCE [LARGE SCALE GENOMIC DNA]</scope>
    <source>
        <strain evidence="2 3">DSM 15474</strain>
    </source>
</reference>
<name>A0ABR9J9Q6_9MICC</name>
<accession>A0ABR9J9Q6</accession>